<evidence type="ECO:0000256" key="1">
    <source>
        <dbReference type="SAM" id="MobiDB-lite"/>
    </source>
</evidence>
<dbReference type="Proteomes" id="UP000268016">
    <property type="component" value="Unassembled WGS sequence"/>
</dbReference>
<protein>
    <submittedName>
        <fullName evidence="3">Multiple resistance and pH regulation protein F</fullName>
    </submittedName>
</protein>
<gene>
    <name evidence="3" type="ORF">EAT49_12630</name>
</gene>
<feature type="region of interest" description="Disordered" evidence="1">
    <location>
        <begin position="82"/>
        <end position="104"/>
    </location>
</feature>
<organism evidence="3 4">
    <name type="scientific">Histidinibacterium lentulum</name>
    <dbReference type="NCBI Taxonomy" id="2480588"/>
    <lineage>
        <taxon>Bacteria</taxon>
        <taxon>Pseudomonadati</taxon>
        <taxon>Pseudomonadota</taxon>
        <taxon>Alphaproteobacteria</taxon>
        <taxon>Rhodobacterales</taxon>
        <taxon>Paracoccaceae</taxon>
        <taxon>Histidinibacterium</taxon>
    </lineage>
</organism>
<dbReference type="OrthoDB" id="7877056at2"/>
<sequence length="104" mass="10551">MTVWLTFMAMGVLVSLAGALVRVWRGPGRADRMTGAQLAGTSGVAVLMLLAPIEGWATLDVAAILALFGALAAVGFVKALSADGGGDPEEEDGDPVPLAGDRND</sequence>
<dbReference type="EMBL" id="RDRB01000006">
    <property type="protein sequence ID" value="ROU00147.1"/>
    <property type="molecule type" value="Genomic_DNA"/>
</dbReference>
<comment type="caution">
    <text evidence="3">The sequence shown here is derived from an EMBL/GenBank/DDBJ whole genome shotgun (WGS) entry which is preliminary data.</text>
</comment>
<keyword evidence="4" id="KW-1185">Reference proteome</keyword>
<proteinExistence type="predicted"/>
<reference evidence="3 4" key="1">
    <citation type="submission" date="2018-10" db="EMBL/GenBank/DDBJ databases">
        <title>Histidinibacterium lentulum gen. nov., sp. nov., a marine bacterium from the culture broth of Picochlorum sp. 122.</title>
        <authorList>
            <person name="Wang G."/>
        </authorList>
    </citation>
    <scope>NUCLEOTIDE SEQUENCE [LARGE SCALE GENOMIC DNA]</scope>
    <source>
        <strain evidence="3 4">B17</strain>
    </source>
</reference>
<feature type="transmembrane region" description="Helical" evidence="2">
    <location>
        <begin position="59"/>
        <end position="77"/>
    </location>
</feature>
<accession>A0A3N2QY77</accession>
<evidence type="ECO:0000313" key="4">
    <source>
        <dbReference type="Proteomes" id="UP000268016"/>
    </source>
</evidence>
<keyword evidence="2" id="KW-1133">Transmembrane helix</keyword>
<keyword evidence="2" id="KW-0812">Transmembrane</keyword>
<keyword evidence="2" id="KW-0472">Membrane</keyword>
<feature type="transmembrane region" description="Helical" evidence="2">
    <location>
        <begin position="6"/>
        <end position="24"/>
    </location>
</feature>
<dbReference type="RefSeq" id="WP_123642695.1">
    <property type="nucleotide sequence ID" value="NZ_ML119086.1"/>
</dbReference>
<name>A0A3N2QY77_9RHOB</name>
<evidence type="ECO:0000256" key="2">
    <source>
        <dbReference type="SAM" id="Phobius"/>
    </source>
</evidence>
<dbReference type="AlphaFoldDB" id="A0A3N2QY77"/>
<evidence type="ECO:0000313" key="3">
    <source>
        <dbReference type="EMBL" id="ROU00147.1"/>
    </source>
</evidence>